<evidence type="ECO:0000256" key="1">
    <source>
        <dbReference type="ARBA" id="ARBA00004202"/>
    </source>
</evidence>
<name>A0ABY2DCG8_9ACTN</name>
<evidence type="ECO:0000313" key="9">
    <source>
        <dbReference type="Proteomes" id="UP000295626"/>
    </source>
</evidence>
<dbReference type="PANTHER" id="PTHR42711">
    <property type="entry name" value="ABC TRANSPORTER ATP-BINDING PROTEIN"/>
    <property type="match status" value="1"/>
</dbReference>
<protein>
    <submittedName>
        <fullName evidence="8">ATP-binding cassette domain-containing protein</fullName>
    </submittedName>
</protein>
<feature type="domain" description="ABC transporter" evidence="7">
    <location>
        <begin position="22"/>
        <end position="49"/>
    </location>
</feature>
<keyword evidence="6" id="KW-0046">Antibiotic resistance</keyword>
<evidence type="ECO:0000256" key="5">
    <source>
        <dbReference type="ARBA" id="ARBA00022840"/>
    </source>
</evidence>
<dbReference type="Gene3D" id="3.40.50.300">
    <property type="entry name" value="P-loop containing nucleotide triphosphate hydrolases"/>
    <property type="match status" value="1"/>
</dbReference>
<accession>A0ABY2DCG8</accession>
<evidence type="ECO:0000256" key="6">
    <source>
        <dbReference type="ARBA" id="ARBA00023251"/>
    </source>
</evidence>
<reference evidence="8 9" key="1">
    <citation type="submission" date="2019-02" db="EMBL/GenBank/DDBJ databases">
        <title>Draft genome sequences of novel Actinobacteria.</title>
        <authorList>
            <person name="Sahin N."/>
            <person name="Ay H."/>
            <person name="Saygin H."/>
        </authorList>
    </citation>
    <scope>NUCLEOTIDE SEQUENCE [LARGE SCALE GENOMIC DNA]</scope>
    <source>
        <strain evidence="8 9">JCM 30529</strain>
    </source>
</reference>
<proteinExistence type="inferred from homology"/>
<dbReference type="InterPro" id="IPR027417">
    <property type="entry name" value="P-loop_NTPase"/>
</dbReference>
<dbReference type="InterPro" id="IPR050763">
    <property type="entry name" value="ABC_transporter_ATP-binding"/>
</dbReference>
<keyword evidence="4" id="KW-0547">Nucleotide-binding</keyword>
<gene>
    <name evidence="8" type="ORF">E1091_18275</name>
</gene>
<dbReference type="GO" id="GO:0005524">
    <property type="term" value="F:ATP binding"/>
    <property type="evidence" value="ECO:0007669"/>
    <property type="project" value="UniProtKB-KW"/>
</dbReference>
<organism evidence="8 9">
    <name type="scientific">Micromonospora fluostatini</name>
    <dbReference type="NCBI Taxonomy" id="1629071"/>
    <lineage>
        <taxon>Bacteria</taxon>
        <taxon>Bacillati</taxon>
        <taxon>Actinomycetota</taxon>
        <taxon>Actinomycetes</taxon>
        <taxon>Micromonosporales</taxon>
        <taxon>Micromonosporaceae</taxon>
        <taxon>Micromonospora</taxon>
    </lineage>
</organism>
<dbReference type="EMBL" id="SMKE01000928">
    <property type="protein sequence ID" value="TDB83387.1"/>
    <property type="molecule type" value="Genomic_DNA"/>
</dbReference>
<keyword evidence="3" id="KW-0813">Transport</keyword>
<keyword evidence="9" id="KW-1185">Reference proteome</keyword>
<dbReference type="Proteomes" id="UP000295626">
    <property type="component" value="Unassembled WGS sequence"/>
</dbReference>
<keyword evidence="5 8" id="KW-0067">ATP-binding</keyword>
<feature type="non-terminal residue" evidence="8">
    <location>
        <position position="49"/>
    </location>
</feature>
<evidence type="ECO:0000256" key="2">
    <source>
        <dbReference type="ARBA" id="ARBA00005417"/>
    </source>
</evidence>
<dbReference type="SUPFAM" id="SSF52540">
    <property type="entry name" value="P-loop containing nucleoside triphosphate hydrolases"/>
    <property type="match status" value="1"/>
</dbReference>
<dbReference type="Pfam" id="PF00005">
    <property type="entry name" value="ABC_tran"/>
    <property type="match status" value="1"/>
</dbReference>
<comment type="caution">
    <text evidence="8">The sequence shown here is derived from an EMBL/GenBank/DDBJ whole genome shotgun (WGS) entry which is preliminary data.</text>
</comment>
<sequence>MIELDGLRRTYRAKGRSVVAVDGVSLSVRAGEVFGVVGRSGAGKSTLLR</sequence>
<evidence type="ECO:0000256" key="3">
    <source>
        <dbReference type="ARBA" id="ARBA00022448"/>
    </source>
</evidence>
<comment type="subcellular location">
    <subcellularLocation>
        <location evidence="1">Cell membrane</location>
        <topology evidence="1">Peripheral membrane protein</topology>
    </subcellularLocation>
</comment>
<comment type="similarity">
    <text evidence="2">Belongs to the ABC transporter superfamily.</text>
</comment>
<dbReference type="InterPro" id="IPR003439">
    <property type="entry name" value="ABC_transporter-like_ATP-bd"/>
</dbReference>
<evidence type="ECO:0000256" key="4">
    <source>
        <dbReference type="ARBA" id="ARBA00022741"/>
    </source>
</evidence>
<evidence type="ECO:0000313" key="8">
    <source>
        <dbReference type="EMBL" id="TDB83387.1"/>
    </source>
</evidence>
<dbReference type="PANTHER" id="PTHR42711:SF5">
    <property type="entry name" value="ABC TRANSPORTER ATP-BINDING PROTEIN NATA"/>
    <property type="match status" value="1"/>
</dbReference>
<evidence type="ECO:0000259" key="7">
    <source>
        <dbReference type="Pfam" id="PF00005"/>
    </source>
</evidence>